<evidence type="ECO:0000313" key="8">
    <source>
        <dbReference type="Proteomes" id="UP000827889"/>
    </source>
</evidence>
<evidence type="ECO:0000313" key="9">
    <source>
        <dbReference type="RefSeq" id="XP_048135660.1"/>
    </source>
</evidence>
<feature type="transmembrane region" description="Helical" evidence="7">
    <location>
        <begin position="233"/>
        <end position="254"/>
    </location>
</feature>
<dbReference type="PANTHER" id="PTHR31645">
    <property type="entry name" value="OLIGOPEPTIDE TRANSPORTER YGL114W-RELATED"/>
    <property type="match status" value="1"/>
</dbReference>
<comment type="similarity">
    <text evidence="2">Belongs to the YSL (TC 2.A.67.2) family.</text>
</comment>
<feature type="transmembrane region" description="Helical" evidence="7">
    <location>
        <begin position="332"/>
        <end position="353"/>
    </location>
</feature>
<keyword evidence="5 7" id="KW-1133">Transmembrane helix</keyword>
<evidence type="ECO:0000256" key="2">
    <source>
        <dbReference type="ARBA" id="ARBA00010276"/>
    </source>
</evidence>
<keyword evidence="3" id="KW-0813">Transport</keyword>
<evidence type="ECO:0000256" key="6">
    <source>
        <dbReference type="ARBA" id="ARBA00023136"/>
    </source>
</evidence>
<evidence type="ECO:0000256" key="3">
    <source>
        <dbReference type="ARBA" id="ARBA00022448"/>
    </source>
</evidence>
<feature type="transmembrane region" description="Helical" evidence="7">
    <location>
        <begin position="295"/>
        <end position="312"/>
    </location>
</feature>
<feature type="transmembrane region" description="Helical" evidence="7">
    <location>
        <begin position="116"/>
        <end position="138"/>
    </location>
</feature>
<accession>A0ABM3HGC6</accession>
<feature type="transmembrane region" description="Helical" evidence="7">
    <location>
        <begin position="144"/>
        <end position="164"/>
    </location>
</feature>
<comment type="subcellular location">
    <subcellularLocation>
        <location evidence="1">Membrane</location>
        <topology evidence="1">Multi-pass membrane protein</topology>
    </subcellularLocation>
</comment>
<dbReference type="Proteomes" id="UP000827889">
    <property type="component" value="Chromosome 5"/>
</dbReference>
<dbReference type="Pfam" id="PF03169">
    <property type="entry name" value="OPT"/>
    <property type="match status" value="1"/>
</dbReference>
<reference evidence="9" key="1">
    <citation type="submission" date="2025-08" db="UniProtKB">
        <authorList>
            <consortium name="RefSeq"/>
        </authorList>
    </citation>
    <scope>IDENTIFICATION</scope>
    <source>
        <tissue evidence="9">Leaf</tissue>
    </source>
</reference>
<proteinExistence type="inferred from homology"/>
<dbReference type="GeneID" id="125315252"/>
<organism evidence="8 9">
    <name type="scientific">Rhodamnia argentea</name>
    <dbReference type="NCBI Taxonomy" id="178133"/>
    <lineage>
        <taxon>Eukaryota</taxon>
        <taxon>Viridiplantae</taxon>
        <taxon>Streptophyta</taxon>
        <taxon>Embryophyta</taxon>
        <taxon>Tracheophyta</taxon>
        <taxon>Spermatophyta</taxon>
        <taxon>Magnoliopsida</taxon>
        <taxon>eudicotyledons</taxon>
        <taxon>Gunneridae</taxon>
        <taxon>Pentapetalae</taxon>
        <taxon>rosids</taxon>
        <taxon>malvids</taxon>
        <taxon>Myrtales</taxon>
        <taxon>Myrtaceae</taxon>
        <taxon>Myrtoideae</taxon>
        <taxon>Myrteae</taxon>
        <taxon>Australasian group</taxon>
        <taxon>Rhodamnia</taxon>
    </lineage>
</organism>
<feature type="transmembrane region" description="Helical" evidence="7">
    <location>
        <begin position="184"/>
        <end position="209"/>
    </location>
</feature>
<evidence type="ECO:0000256" key="5">
    <source>
        <dbReference type="ARBA" id="ARBA00022989"/>
    </source>
</evidence>
<keyword evidence="4 7" id="KW-0812">Transmembrane</keyword>
<keyword evidence="6 7" id="KW-0472">Membrane</keyword>
<dbReference type="InterPro" id="IPR004813">
    <property type="entry name" value="OPT"/>
</dbReference>
<dbReference type="NCBIfam" id="TIGR00728">
    <property type="entry name" value="OPT_sfam"/>
    <property type="match status" value="1"/>
</dbReference>
<protein>
    <submittedName>
        <fullName evidence="9">Probable metal-nicotianamine transporter YSL12</fullName>
    </submittedName>
</protein>
<keyword evidence="8" id="KW-1185">Reference proteome</keyword>
<dbReference type="PANTHER" id="PTHR31645:SF22">
    <property type="entry name" value="METAL-NICOTIANAMINE TRANSPORTER YSL7-RELATED"/>
    <property type="match status" value="1"/>
</dbReference>
<name>A0ABM3HGC6_9MYRT</name>
<evidence type="ECO:0000256" key="1">
    <source>
        <dbReference type="ARBA" id="ARBA00004141"/>
    </source>
</evidence>
<dbReference type="RefSeq" id="XP_048135660.1">
    <property type="nucleotide sequence ID" value="XM_048279703.1"/>
</dbReference>
<gene>
    <name evidence="9" type="primary">LOC125315252</name>
</gene>
<sequence length="417" mass="45977">MCPFAITYSQMLGAILSSGVLWPYIETKSGDWYPADAPTALSGTEAYKVFIGLSITIGEGAYNLVKMVFIGLIKHKNNDNSSTLPVENPFHRKNLVPYDEEVRTKSFLKDEIPKKVAIFGCVCYVAIAMISVAVFTFIFPSLQWYHVLTLYLVSPLLGFCRAYVTGLSDMSISMFYRKPVILIFGSWAGKSSGSVLVALAACGILLHFVETASNMMESFKLGYQTLSSPKSLFFSQLIGTLVGCFVSPYIFLYFKNHYPAGFGTPDSVFSAYWASSDRAAAMEAANGFSTLPKHCPSLSLAFFVAAILISMLRDSMPKKWKSLIPIPMAFAAPFYVGAYLSINMSVGYLIFYLWRRKNKAPAEGFAPFVGSALMFGDGLWLFPSTALRMKNIVAPMCMRFLSQEMSAQVETCLSCGS</sequence>
<evidence type="ECO:0000256" key="7">
    <source>
        <dbReference type="SAM" id="Phobius"/>
    </source>
</evidence>
<evidence type="ECO:0000256" key="4">
    <source>
        <dbReference type="ARBA" id="ARBA00022692"/>
    </source>
</evidence>
<dbReference type="InterPro" id="IPR045035">
    <property type="entry name" value="YSL-like"/>
</dbReference>